<dbReference type="AlphaFoldDB" id="A0A119CWY3"/>
<evidence type="ECO:0000256" key="1">
    <source>
        <dbReference type="ARBA" id="ARBA00004533"/>
    </source>
</evidence>
<evidence type="ECO:0000256" key="3">
    <source>
        <dbReference type="ARBA" id="ARBA00006113"/>
    </source>
</evidence>
<keyword evidence="4 19" id="KW-0813">Transport</keyword>
<dbReference type="GO" id="GO:0009055">
    <property type="term" value="F:electron transfer activity"/>
    <property type="evidence" value="ECO:0007669"/>
    <property type="project" value="InterPro"/>
</dbReference>
<evidence type="ECO:0000313" key="25">
    <source>
        <dbReference type="Proteomes" id="UP000064243"/>
    </source>
</evidence>
<dbReference type="InterPro" id="IPR050597">
    <property type="entry name" value="Cytochrome_c_Oxidase_Subunit"/>
</dbReference>
<protein>
    <recommendedName>
        <fullName evidence="19">Cbb3-type cytochrome c oxidase subunit</fullName>
    </recommendedName>
</protein>
<dbReference type="GO" id="GO:0005506">
    <property type="term" value="F:iron ion binding"/>
    <property type="evidence" value="ECO:0007669"/>
    <property type="project" value="InterPro"/>
</dbReference>
<comment type="cofactor">
    <cofactor evidence="19 21">
        <name>heme c</name>
        <dbReference type="ChEBI" id="CHEBI:61717"/>
    </cofactor>
    <text evidence="19 21">Binds 2 heme C groups per subunit.</text>
</comment>
<keyword evidence="5 19" id="KW-1003">Cell membrane</keyword>
<evidence type="ECO:0000256" key="4">
    <source>
        <dbReference type="ARBA" id="ARBA00022448"/>
    </source>
</evidence>
<reference evidence="24 25" key="1">
    <citation type="journal article" date="2015" name="Appl. Environ. Microbiol.">
        <title>Aerobic and Anaerobic Thiosulfate Oxidation by a Cold-Adapted, Subglacial Chemoautotroph.</title>
        <authorList>
            <person name="Harrold Z.R."/>
            <person name="Skidmore M.L."/>
            <person name="Hamilton T.L."/>
            <person name="Desch L."/>
            <person name="Amada K."/>
            <person name="van Gelder W."/>
            <person name="Glover K."/>
            <person name="Roden E.E."/>
            <person name="Boyd E.S."/>
        </authorList>
    </citation>
    <scope>NUCLEOTIDE SEQUENCE [LARGE SCALE GENOMIC DNA]</scope>
    <source>
        <strain evidence="24 25">RG</strain>
    </source>
</reference>
<comment type="function">
    <text evidence="19">C-type cytochrome. Part of the cbb3-type cytochrome c oxidase complex.</text>
</comment>
<dbReference type="GO" id="GO:0005886">
    <property type="term" value="C:plasma membrane"/>
    <property type="evidence" value="ECO:0007669"/>
    <property type="project" value="UniProtKB-SubCell"/>
</dbReference>
<evidence type="ECO:0000256" key="5">
    <source>
        <dbReference type="ARBA" id="ARBA00022475"/>
    </source>
</evidence>
<feature type="domain" description="Cytochrome c" evidence="23">
    <location>
        <begin position="122"/>
        <end position="202"/>
    </location>
</feature>
<dbReference type="PROSITE" id="PS51007">
    <property type="entry name" value="CYTC"/>
    <property type="match status" value="2"/>
</dbReference>
<evidence type="ECO:0000256" key="8">
    <source>
        <dbReference type="ARBA" id="ARBA00022660"/>
    </source>
</evidence>
<dbReference type="STRING" id="1123392.GCA_000376425_00883"/>
<keyword evidence="14 22" id="KW-1133">Transmembrane helix</keyword>
<comment type="subunit">
    <text evidence="19">Component of the cbb3-type cytochrome c oxidase.</text>
</comment>
<dbReference type="UniPathway" id="UPA00705"/>
<dbReference type="InterPro" id="IPR004678">
    <property type="entry name" value="Cyt_c_oxidase_cbb3_su3"/>
</dbReference>
<keyword evidence="6 19" id="KW-0997">Cell inner membrane</keyword>
<feature type="binding site" description="axial binding residue" evidence="20">
    <location>
        <position position="139"/>
    </location>
    <ligand>
        <name>heme c</name>
        <dbReference type="ChEBI" id="CHEBI:61717"/>
        <label>1</label>
    </ligand>
    <ligandPart>
        <name>Fe</name>
        <dbReference type="ChEBI" id="CHEBI:18248"/>
    </ligandPart>
</feature>
<evidence type="ECO:0000256" key="7">
    <source>
        <dbReference type="ARBA" id="ARBA00022617"/>
    </source>
</evidence>
<evidence type="ECO:0000256" key="11">
    <source>
        <dbReference type="ARBA" id="ARBA00022737"/>
    </source>
</evidence>
<dbReference type="GO" id="GO:1902600">
    <property type="term" value="P:proton transmembrane transport"/>
    <property type="evidence" value="ECO:0007669"/>
    <property type="project" value="UniProtKB-KW"/>
</dbReference>
<dbReference type="Gene3D" id="1.10.760.10">
    <property type="entry name" value="Cytochrome c-like domain"/>
    <property type="match status" value="2"/>
</dbReference>
<keyword evidence="18 19" id="KW-0472">Membrane</keyword>
<dbReference type="PIRSF" id="PIRSF000006">
    <property type="entry name" value="Cbb3-Cox_fixP"/>
    <property type="match status" value="1"/>
</dbReference>
<dbReference type="Proteomes" id="UP000064243">
    <property type="component" value="Unassembled WGS sequence"/>
</dbReference>
<evidence type="ECO:0000313" key="24">
    <source>
        <dbReference type="EMBL" id="KVW97366.1"/>
    </source>
</evidence>
<evidence type="ECO:0000256" key="22">
    <source>
        <dbReference type="SAM" id="Phobius"/>
    </source>
</evidence>
<feature type="transmembrane region" description="Helical" evidence="22">
    <location>
        <begin position="32"/>
        <end position="50"/>
    </location>
</feature>
<evidence type="ECO:0000256" key="17">
    <source>
        <dbReference type="ARBA" id="ARBA00023065"/>
    </source>
</evidence>
<keyword evidence="15 19" id="KW-0560">Oxidoreductase</keyword>
<dbReference type="GO" id="GO:0006119">
    <property type="term" value="P:oxidative phosphorylation"/>
    <property type="evidence" value="ECO:0007669"/>
    <property type="project" value="UniProtKB-UniPathway"/>
</dbReference>
<dbReference type="Pfam" id="PF13442">
    <property type="entry name" value="Cytochrome_CBB3"/>
    <property type="match status" value="2"/>
</dbReference>
<proteinExistence type="inferred from homology"/>
<dbReference type="GO" id="GO:0016491">
    <property type="term" value="F:oxidoreductase activity"/>
    <property type="evidence" value="ECO:0007669"/>
    <property type="project" value="UniProtKB-KW"/>
</dbReference>
<evidence type="ECO:0000256" key="9">
    <source>
        <dbReference type="ARBA" id="ARBA00022692"/>
    </source>
</evidence>
<dbReference type="EMBL" id="LDUG01000016">
    <property type="protein sequence ID" value="KVW97366.1"/>
    <property type="molecule type" value="Genomic_DNA"/>
</dbReference>
<dbReference type="InterPro" id="IPR038414">
    <property type="entry name" value="CcoP_N_sf"/>
</dbReference>
<dbReference type="NCBIfam" id="TIGR00782">
    <property type="entry name" value="ccoP"/>
    <property type="match status" value="1"/>
</dbReference>
<gene>
    <name evidence="24" type="ORF">ABW22_04515</name>
</gene>
<dbReference type="InterPro" id="IPR009056">
    <property type="entry name" value="Cyt_c-like_dom"/>
</dbReference>
<feature type="binding site" description="covalent" evidence="21">
    <location>
        <position position="225"/>
    </location>
    <ligand>
        <name>heme c</name>
        <dbReference type="ChEBI" id="CHEBI:61717"/>
        <label>2</label>
    </ligand>
</feature>
<comment type="subcellular location">
    <subcellularLocation>
        <location evidence="1 19">Cell inner membrane</location>
    </subcellularLocation>
</comment>
<keyword evidence="12 19" id="KW-0375">Hydrogen ion transport</keyword>
<evidence type="ECO:0000256" key="10">
    <source>
        <dbReference type="ARBA" id="ARBA00022723"/>
    </source>
</evidence>
<name>A0A119CWY3_THIDE</name>
<dbReference type="SUPFAM" id="SSF46626">
    <property type="entry name" value="Cytochrome c"/>
    <property type="match status" value="2"/>
</dbReference>
<dbReference type="GO" id="GO:0020037">
    <property type="term" value="F:heme binding"/>
    <property type="evidence" value="ECO:0007669"/>
    <property type="project" value="InterPro"/>
</dbReference>
<comment type="similarity">
    <text evidence="3 19">Belongs to the CcoP / FixP family.</text>
</comment>
<keyword evidence="8 19" id="KW-0679">Respiratory chain</keyword>
<dbReference type="PRINTS" id="PR00605">
    <property type="entry name" value="CYTCHROMECIC"/>
</dbReference>
<feature type="binding site" description="covalent" evidence="21">
    <location>
        <position position="135"/>
    </location>
    <ligand>
        <name>heme c</name>
        <dbReference type="ChEBI" id="CHEBI:61717"/>
        <label>1</label>
    </ligand>
</feature>
<evidence type="ECO:0000256" key="15">
    <source>
        <dbReference type="ARBA" id="ARBA00023002"/>
    </source>
</evidence>
<keyword evidence="16 19" id="KW-0408">Iron</keyword>
<comment type="pathway">
    <text evidence="2 19">Energy metabolism; oxidative phosphorylation.</text>
</comment>
<feature type="binding site" description="covalent" evidence="21">
    <location>
        <position position="228"/>
    </location>
    <ligand>
        <name>heme c</name>
        <dbReference type="ChEBI" id="CHEBI:61717"/>
        <label>2</label>
    </ligand>
</feature>
<keyword evidence="10 19" id="KW-0479">Metal-binding</keyword>
<dbReference type="OrthoDB" id="5290932at2"/>
<comment type="caution">
    <text evidence="24">The sequence shown here is derived from an EMBL/GenBank/DDBJ whole genome shotgun (WGS) entry which is preliminary data.</text>
</comment>
<feature type="binding site" description="covalent" evidence="21">
    <location>
        <position position="138"/>
    </location>
    <ligand>
        <name>heme c</name>
        <dbReference type="ChEBI" id="CHEBI:61717"/>
        <label>1</label>
    </ligand>
</feature>
<feature type="binding site" description="axial binding residue" evidence="20">
    <location>
        <position position="229"/>
    </location>
    <ligand>
        <name>heme c</name>
        <dbReference type="ChEBI" id="CHEBI:61717"/>
        <label>2</label>
    </ligand>
    <ligandPart>
        <name>Fe</name>
        <dbReference type="ChEBI" id="CHEBI:18248"/>
    </ligandPart>
</feature>
<organism evidence="24 25">
    <name type="scientific">Thiobacillus denitrificans</name>
    <dbReference type="NCBI Taxonomy" id="36861"/>
    <lineage>
        <taxon>Bacteria</taxon>
        <taxon>Pseudomonadati</taxon>
        <taxon>Pseudomonadota</taxon>
        <taxon>Betaproteobacteria</taxon>
        <taxon>Nitrosomonadales</taxon>
        <taxon>Thiobacillaceae</taxon>
        <taxon>Thiobacillus</taxon>
    </lineage>
</organism>
<evidence type="ECO:0000256" key="20">
    <source>
        <dbReference type="PIRSR" id="PIRSR000006-1"/>
    </source>
</evidence>
<evidence type="ECO:0000256" key="16">
    <source>
        <dbReference type="ARBA" id="ARBA00023004"/>
    </source>
</evidence>
<evidence type="ECO:0000259" key="23">
    <source>
        <dbReference type="PROSITE" id="PS51007"/>
    </source>
</evidence>
<evidence type="ECO:0000256" key="21">
    <source>
        <dbReference type="PIRSR" id="PIRSR000006-2"/>
    </source>
</evidence>
<keyword evidence="7 19" id="KW-0349">Heme</keyword>
<sequence>MSEQKLQSQTVQTTGHAWDGDLQEYNNPLPVWWVYTFYATVIFALVYWTLYPSWPLGKGWIGGVSNITYVNSEGETKTHSWNTRALLLADLNKAAVTQKPYFDKVAAMPYEQIAQDPDMSGFIISAGKSLFAENCAACHQAGGQGVIGFFPNLTDDDWLYGGSYEKIHETLLGGRRGYMPAFSEVLNGEQIDQLANYVASLSSIGHDATKATAGDVLFHSETAACYYCHTSDATGRKDIGAPNLTDNIWLWADVPAADTAEGKVAAIRGVIAGGLNKGVMPAWSGRLSPEQIKVLTVYVHELGGGQ</sequence>
<evidence type="ECO:0000256" key="14">
    <source>
        <dbReference type="ARBA" id="ARBA00022989"/>
    </source>
</evidence>
<evidence type="ECO:0000256" key="13">
    <source>
        <dbReference type="ARBA" id="ARBA00022982"/>
    </source>
</evidence>
<feature type="binding site" description="axial binding residue" evidence="20">
    <location>
        <position position="280"/>
    </location>
    <ligand>
        <name>heme c</name>
        <dbReference type="ChEBI" id="CHEBI:61717"/>
        <label>1</label>
    </ligand>
    <ligandPart>
        <name>Fe</name>
        <dbReference type="ChEBI" id="CHEBI:18248"/>
    </ligandPart>
</feature>
<keyword evidence="11" id="KW-0677">Repeat</keyword>
<dbReference type="InterPro" id="IPR036909">
    <property type="entry name" value="Cyt_c-like_dom_sf"/>
</dbReference>
<dbReference type="PANTHER" id="PTHR33751">
    <property type="entry name" value="CBB3-TYPE CYTOCHROME C OXIDASE SUBUNIT FIXP"/>
    <property type="match status" value="1"/>
</dbReference>
<keyword evidence="25" id="KW-1185">Reference proteome</keyword>
<accession>A0A119CWY3</accession>
<dbReference type="Gene3D" id="6.10.280.130">
    <property type="match status" value="1"/>
</dbReference>
<evidence type="ECO:0000256" key="2">
    <source>
        <dbReference type="ARBA" id="ARBA00004673"/>
    </source>
</evidence>
<keyword evidence="9 22" id="KW-0812">Transmembrane</keyword>
<dbReference type="InterPro" id="IPR032858">
    <property type="entry name" value="CcoP_N"/>
</dbReference>
<evidence type="ECO:0000256" key="12">
    <source>
        <dbReference type="ARBA" id="ARBA00022781"/>
    </source>
</evidence>
<evidence type="ECO:0000256" key="19">
    <source>
        <dbReference type="PIRNR" id="PIRNR000006"/>
    </source>
</evidence>
<dbReference type="InterPro" id="IPR008168">
    <property type="entry name" value="Cyt_C_IC"/>
</dbReference>
<evidence type="ECO:0000256" key="6">
    <source>
        <dbReference type="ARBA" id="ARBA00022519"/>
    </source>
</evidence>
<feature type="domain" description="Cytochrome c" evidence="23">
    <location>
        <begin position="209"/>
        <end position="303"/>
    </location>
</feature>
<dbReference type="Pfam" id="PF14715">
    <property type="entry name" value="FixP_N"/>
    <property type="match status" value="1"/>
</dbReference>
<keyword evidence="17 19" id="KW-0406">Ion transport</keyword>
<dbReference type="PANTHER" id="PTHR33751:SF1">
    <property type="entry name" value="CBB3-TYPE CYTOCHROME C OXIDASE SUBUNIT FIXP"/>
    <property type="match status" value="1"/>
</dbReference>
<dbReference type="RefSeq" id="WP_059752353.1">
    <property type="nucleotide sequence ID" value="NZ_LDUG01000016.1"/>
</dbReference>
<keyword evidence="13 19" id="KW-0249">Electron transport</keyword>
<feature type="binding site" description="axial binding residue" evidence="20">
    <location>
        <position position="179"/>
    </location>
    <ligand>
        <name>heme c</name>
        <dbReference type="ChEBI" id="CHEBI:61717"/>
        <label>2</label>
    </ligand>
    <ligandPart>
        <name>Fe</name>
        <dbReference type="ChEBI" id="CHEBI:18248"/>
    </ligandPart>
</feature>
<dbReference type="PATRIC" id="fig|36861.3.peg.360"/>
<evidence type="ECO:0000256" key="18">
    <source>
        <dbReference type="ARBA" id="ARBA00023136"/>
    </source>
</evidence>